<keyword evidence="5 6" id="KW-0539">Nucleus</keyword>
<proteinExistence type="predicted"/>
<dbReference type="InterPro" id="IPR036390">
    <property type="entry name" value="WH_DNA-bd_sf"/>
</dbReference>
<protein>
    <recommendedName>
        <fullName evidence="8">Fork-head domain-containing protein</fullName>
    </recommendedName>
</protein>
<organism evidence="9">
    <name type="scientific">Cuerna arida</name>
    <dbReference type="NCBI Taxonomy" id="1464854"/>
    <lineage>
        <taxon>Eukaryota</taxon>
        <taxon>Metazoa</taxon>
        <taxon>Ecdysozoa</taxon>
        <taxon>Arthropoda</taxon>
        <taxon>Hexapoda</taxon>
        <taxon>Insecta</taxon>
        <taxon>Pterygota</taxon>
        <taxon>Neoptera</taxon>
        <taxon>Paraneoptera</taxon>
        <taxon>Hemiptera</taxon>
        <taxon>Auchenorrhyncha</taxon>
        <taxon>Membracoidea</taxon>
        <taxon>Cicadellidae</taxon>
        <taxon>Cicadellinae</taxon>
        <taxon>Proconiini</taxon>
        <taxon>Cuerna</taxon>
    </lineage>
</organism>
<evidence type="ECO:0000256" key="5">
    <source>
        <dbReference type="ARBA" id="ARBA00023242"/>
    </source>
</evidence>
<dbReference type="EMBL" id="GECZ01024588">
    <property type="protein sequence ID" value="JAS45181.1"/>
    <property type="molecule type" value="Transcribed_RNA"/>
</dbReference>
<feature type="non-terminal residue" evidence="9">
    <location>
        <position position="1"/>
    </location>
</feature>
<dbReference type="InterPro" id="IPR030456">
    <property type="entry name" value="TF_fork_head_CS_2"/>
</dbReference>
<evidence type="ECO:0000313" key="9">
    <source>
        <dbReference type="EMBL" id="JAS45181.1"/>
    </source>
</evidence>
<dbReference type="PROSITE" id="PS00658">
    <property type="entry name" value="FORK_HEAD_2"/>
    <property type="match status" value="1"/>
</dbReference>
<dbReference type="InterPro" id="IPR047119">
    <property type="entry name" value="FOXN2/3-like"/>
</dbReference>
<evidence type="ECO:0000259" key="8">
    <source>
        <dbReference type="PROSITE" id="PS50039"/>
    </source>
</evidence>
<evidence type="ECO:0000256" key="6">
    <source>
        <dbReference type="PROSITE-ProRule" id="PRU00089"/>
    </source>
</evidence>
<keyword evidence="2" id="KW-0805">Transcription regulation</keyword>
<dbReference type="AlphaFoldDB" id="A0A1B6F515"/>
<dbReference type="Gene3D" id="1.10.10.10">
    <property type="entry name" value="Winged helix-like DNA-binding domain superfamily/Winged helix DNA-binding domain"/>
    <property type="match status" value="1"/>
</dbReference>
<dbReference type="GO" id="GO:0003700">
    <property type="term" value="F:DNA-binding transcription factor activity"/>
    <property type="evidence" value="ECO:0007669"/>
    <property type="project" value="InterPro"/>
</dbReference>
<dbReference type="PANTHER" id="PTHR13962">
    <property type="entry name" value="FORKHEAD BOX PROTEIN N3-LIKE PROTEIN-RELATED"/>
    <property type="match status" value="1"/>
</dbReference>
<dbReference type="GO" id="GO:0005634">
    <property type="term" value="C:nucleus"/>
    <property type="evidence" value="ECO:0007669"/>
    <property type="project" value="UniProtKB-SubCell"/>
</dbReference>
<evidence type="ECO:0000256" key="4">
    <source>
        <dbReference type="ARBA" id="ARBA00023163"/>
    </source>
</evidence>
<evidence type="ECO:0000256" key="7">
    <source>
        <dbReference type="SAM" id="MobiDB-lite"/>
    </source>
</evidence>
<evidence type="ECO:0000256" key="1">
    <source>
        <dbReference type="ARBA" id="ARBA00004123"/>
    </source>
</evidence>
<dbReference type="PANTHER" id="PTHR13962:SF17">
    <property type="entry name" value="FORKHEAD BOX PROTEIN N4"/>
    <property type="match status" value="1"/>
</dbReference>
<dbReference type="SMART" id="SM00339">
    <property type="entry name" value="FH"/>
    <property type="match status" value="1"/>
</dbReference>
<comment type="subcellular location">
    <subcellularLocation>
        <location evidence="1 6">Nucleus</location>
    </subcellularLocation>
</comment>
<gene>
    <name evidence="9" type="ORF">g.10833</name>
</gene>
<feature type="DNA-binding region" description="Fork-head" evidence="6">
    <location>
        <begin position="134"/>
        <end position="222"/>
    </location>
</feature>
<dbReference type="InterPro" id="IPR036388">
    <property type="entry name" value="WH-like_DNA-bd_sf"/>
</dbReference>
<feature type="domain" description="Fork-head" evidence="8">
    <location>
        <begin position="134"/>
        <end position="222"/>
    </location>
</feature>
<reference evidence="9" key="1">
    <citation type="submission" date="2015-11" db="EMBL/GenBank/DDBJ databases">
        <title>De novo transcriptome assembly of four potential Pierce s Disease insect vectors from Arizona vineyards.</title>
        <authorList>
            <person name="Tassone E.E."/>
        </authorList>
    </citation>
    <scope>NUCLEOTIDE SEQUENCE</scope>
</reference>
<evidence type="ECO:0000256" key="3">
    <source>
        <dbReference type="ARBA" id="ARBA00023125"/>
    </source>
</evidence>
<accession>A0A1B6F515</accession>
<dbReference type="CDD" id="cd00059">
    <property type="entry name" value="FH_FOX"/>
    <property type="match status" value="1"/>
</dbReference>
<keyword evidence="4" id="KW-0804">Transcription</keyword>
<dbReference type="SUPFAM" id="SSF46785">
    <property type="entry name" value="Winged helix' DNA-binding domain"/>
    <property type="match status" value="1"/>
</dbReference>
<dbReference type="PRINTS" id="PR00053">
    <property type="entry name" value="FORKHEAD"/>
</dbReference>
<dbReference type="GO" id="GO:0000987">
    <property type="term" value="F:cis-regulatory region sequence-specific DNA binding"/>
    <property type="evidence" value="ECO:0007669"/>
    <property type="project" value="TreeGrafter"/>
</dbReference>
<feature type="region of interest" description="Disordered" evidence="7">
    <location>
        <begin position="60"/>
        <end position="83"/>
    </location>
</feature>
<evidence type="ECO:0000256" key="2">
    <source>
        <dbReference type="ARBA" id="ARBA00023015"/>
    </source>
</evidence>
<dbReference type="InterPro" id="IPR001766">
    <property type="entry name" value="Fork_head_dom"/>
</dbReference>
<dbReference type="PROSITE" id="PS50039">
    <property type="entry name" value="FORK_HEAD_3"/>
    <property type="match status" value="1"/>
</dbReference>
<name>A0A1B6F515_9HEMI</name>
<dbReference type="Pfam" id="PF00250">
    <property type="entry name" value="Forkhead"/>
    <property type="match status" value="1"/>
</dbReference>
<keyword evidence="3 6" id="KW-0238">DNA-binding</keyword>
<sequence>VFLFSSVGWTEMIGPAVNEPHPRSLLKRKATPPLPDVVDIVSDVCNYETISDYIQLFGPGEVEEQGGSPASLESGYNTGGAPDDEDSNLSWLLNFKVSSLFDPAEDQSAPTKKDDGCMCAGTGTTGYQQSAPGKPPFTYTELIEKALKEQGQLTVSGIYTWISTKYPYYNPSDDRWKNSVRHNLSINPHFRKGLKSRHGAGHLWTLSNEGVNPPPESWKRSRVEVGEVRSATPEMVDEAALAAATIMSLDADPEPEPIPVSCPPDTGSPLHRVAEEILSGVKRRVEVQYLVHDCNTNDAEGRPDHSPHNAFPHLLSPPFKLVCLL</sequence>